<keyword evidence="3 5" id="KW-1133">Transmembrane helix</keyword>
<feature type="transmembrane region" description="Helical" evidence="5">
    <location>
        <begin position="82"/>
        <end position="99"/>
    </location>
</feature>
<evidence type="ECO:0000313" key="6">
    <source>
        <dbReference type="EMBL" id="PMP98103.1"/>
    </source>
</evidence>
<evidence type="ECO:0000256" key="2">
    <source>
        <dbReference type="ARBA" id="ARBA00022692"/>
    </source>
</evidence>
<name>A0A2N7QGI2_9BACT</name>
<sequence>GVGGGNLIVPALVWLGFDPKKASATTAFIVIFSSFSGFLGHVSVGNVDHRLLFLCALGSILGAFLGNYLMRKKLTALQVRKIIGVVLYLIAVKMIWDLLK</sequence>
<evidence type="ECO:0000256" key="1">
    <source>
        <dbReference type="ARBA" id="ARBA00004141"/>
    </source>
</evidence>
<evidence type="ECO:0000256" key="3">
    <source>
        <dbReference type="ARBA" id="ARBA00022989"/>
    </source>
</evidence>
<keyword evidence="5" id="KW-1003">Cell membrane</keyword>
<reference evidence="6 7" key="1">
    <citation type="submission" date="2018-01" db="EMBL/GenBank/DDBJ databases">
        <title>Metagenomic assembled genomes from two thermal pools in the Uzon Caldera, Kamchatka, Russia.</title>
        <authorList>
            <person name="Wilkins L."/>
            <person name="Ettinger C."/>
        </authorList>
    </citation>
    <scope>NUCLEOTIDE SEQUENCE [LARGE SCALE GENOMIC DNA]</scope>
    <source>
        <strain evidence="6">ARK-04</strain>
    </source>
</reference>
<evidence type="ECO:0000313" key="7">
    <source>
        <dbReference type="Proteomes" id="UP000235619"/>
    </source>
</evidence>
<dbReference type="Pfam" id="PF01925">
    <property type="entry name" value="TauE"/>
    <property type="match status" value="1"/>
</dbReference>
<evidence type="ECO:0000256" key="4">
    <source>
        <dbReference type="ARBA" id="ARBA00023136"/>
    </source>
</evidence>
<proteinExistence type="inferred from homology"/>
<dbReference type="EMBL" id="PNJD01000033">
    <property type="protein sequence ID" value="PMP98103.1"/>
    <property type="molecule type" value="Genomic_DNA"/>
</dbReference>
<comment type="caution">
    <text evidence="6">The sequence shown here is derived from an EMBL/GenBank/DDBJ whole genome shotgun (WGS) entry which is preliminary data.</text>
</comment>
<dbReference type="PANTHER" id="PTHR43701:SF2">
    <property type="entry name" value="MEMBRANE TRANSPORTER PROTEIN YJNA-RELATED"/>
    <property type="match status" value="1"/>
</dbReference>
<protein>
    <recommendedName>
        <fullName evidence="5">Probable membrane transporter protein</fullName>
    </recommendedName>
</protein>
<dbReference type="AlphaFoldDB" id="A0A2N7QGI2"/>
<feature type="non-terminal residue" evidence="6">
    <location>
        <position position="1"/>
    </location>
</feature>
<feature type="transmembrane region" description="Helical" evidence="5">
    <location>
        <begin position="50"/>
        <end position="70"/>
    </location>
</feature>
<feature type="transmembrane region" description="Helical" evidence="5">
    <location>
        <begin position="24"/>
        <end position="44"/>
    </location>
</feature>
<dbReference type="GO" id="GO:0005886">
    <property type="term" value="C:plasma membrane"/>
    <property type="evidence" value="ECO:0007669"/>
    <property type="project" value="UniProtKB-SubCell"/>
</dbReference>
<keyword evidence="4 5" id="KW-0472">Membrane</keyword>
<dbReference type="PANTHER" id="PTHR43701">
    <property type="entry name" value="MEMBRANE TRANSPORTER PROTEIN MJ0441-RELATED"/>
    <property type="match status" value="1"/>
</dbReference>
<comment type="subcellular location">
    <subcellularLocation>
        <location evidence="5">Cell membrane</location>
        <topology evidence="5">Multi-pass membrane protein</topology>
    </subcellularLocation>
    <subcellularLocation>
        <location evidence="1">Membrane</location>
        <topology evidence="1">Multi-pass membrane protein</topology>
    </subcellularLocation>
</comment>
<organism evidence="6 7">
    <name type="scientific">Thermodesulfobacterium geofontis</name>
    <dbReference type="NCBI Taxonomy" id="1295609"/>
    <lineage>
        <taxon>Bacteria</taxon>
        <taxon>Pseudomonadati</taxon>
        <taxon>Thermodesulfobacteriota</taxon>
        <taxon>Thermodesulfobacteria</taxon>
        <taxon>Thermodesulfobacteriales</taxon>
        <taxon>Thermodesulfobacteriaceae</taxon>
        <taxon>Thermodesulfobacterium</taxon>
    </lineage>
</organism>
<evidence type="ECO:0000256" key="5">
    <source>
        <dbReference type="RuleBase" id="RU363041"/>
    </source>
</evidence>
<dbReference type="Proteomes" id="UP000235619">
    <property type="component" value="Unassembled WGS sequence"/>
</dbReference>
<comment type="similarity">
    <text evidence="5">Belongs to the 4-toluene sulfonate uptake permease (TSUP) (TC 2.A.102) family.</text>
</comment>
<accession>A0A2N7QGI2</accession>
<dbReference type="InterPro" id="IPR051598">
    <property type="entry name" value="TSUP/Inactive_protease-like"/>
</dbReference>
<keyword evidence="2 5" id="KW-0812">Transmembrane</keyword>
<dbReference type="InterPro" id="IPR002781">
    <property type="entry name" value="TM_pro_TauE-like"/>
</dbReference>
<gene>
    <name evidence="6" type="ORF">C0169_00620</name>
</gene>